<dbReference type="InterPro" id="IPR036497">
    <property type="entry name" value="GLTP_sf"/>
</dbReference>
<dbReference type="SUPFAM" id="SSF110004">
    <property type="entry name" value="Glycolipid transfer protein, GLTP"/>
    <property type="match status" value="1"/>
</dbReference>
<reference evidence="3" key="1">
    <citation type="submission" date="2025-08" db="UniProtKB">
        <authorList>
            <consortium name="RefSeq"/>
        </authorList>
    </citation>
    <scope>IDENTIFICATION</scope>
    <source>
        <tissue evidence="3">Whole Larva</tissue>
    </source>
</reference>
<evidence type="ECO:0000313" key="2">
    <source>
        <dbReference type="Proteomes" id="UP000695000"/>
    </source>
</evidence>
<feature type="non-terminal residue" evidence="3">
    <location>
        <position position="1"/>
    </location>
</feature>
<dbReference type="Pfam" id="PF08718">
    <property type="entry name" value="GLTP"/>
    <property type="match status" value="1"/>
</dbReference>
<accession>A0ABM1MH11</accession>
<gene>
    <name evidence="3" type="primary">LOC108560706</name>
</gene>
<evidence type="ECO:0000313" key="3">
    <source>
        <dbReference type="RefSeq" id="XP_017773861.1"/>
    </source>
</evidence>
<dbReference type="PANTHER" id="PTHR10219">
    <property type="entry name" value="GLYCOLIPID TRANSFER PROTEIN-RELATED"/>
    <property type="match status" value="1"/>
</dbReference>
<evidence type="ECO:0000259" key="1">
    <source>
        <dbReference type="Pfam" id="PF08718"/>
    </source>
</evidence>
<keyword evidence="2" id="KW-1185">Reference proteome</keyword>
<dbReference type="GeneID" id="108560706"/>
<name>A0ABM1MH11_NICVS</name>
<dbReference type="InterPro" id="IPR014830">
    <property type="entry name" value="Glycolipid_transfer_prot_dom"/>
</dbReference>
<dbReference type="PANTHER" id="PTHR10219:SF43">
    <property type="entry name" value="GLYCOLIPID TRANSFER PROTEIN DOMAIN-CONTAINING PROTEIN"/>
    <property type="match status" value="1"/>
</dbReference>
<dbReference type="Proteomes" id="UP000695000">
    <property type="component" value="Unplaced"/>
</dbReference>
<sequence>SAVNYCENHCYLYFNVLFILSKAVKLTPHKHRESVQHIAFKNNMAEKFDLVLVHGNFKGSLCNENKDVDLKLYLDSYKELNKFFTLMGTMFGFVSKDLNSKLDILSELHKSDNENFSTVRRLIVYEKESNLLEKKGYVSGSRTLLRLHRGLDFIRLFLKYVSELQDDQNTGDVCRTAYCQTLEKFHSFLIAKGAKLAMYTMPIKADLMNRVCGNNEEALKTAIEILPQTLDVIAIVYRIIDDLYTEHDLHALP</sequence>
<proteinExistence type="predicted"/>
<organism evidence="2 3">
    <name type="scientific">Nicrophorus vespilloides</name>
    <name type="common">Boreal carrion beetle</name>
    <dbReference type="NCBI Taxonomy" id="110193"/>
    <lineage>
        <taxon>Eukaryota</taxon>
        <taxon>Metazoa</taxon>
        <taxon>Ecdysozoa</taxon>
        <taxon>Arthropoda</taxon>
        <taxon>Hexapoda</taxon>
        <taxon>Insecta</taxon>
        <taxon>Pterygota</taxon>
        <taxon>Neoptera</taxon>
        <taxon>Endopterygota</taxon>
        <taxon>Coleoptera</taxon>
        <taxon>Polyphaga</taxon>
        <taxon>Staphyliniformia</taxon>
        <taxon>Silphidae</taxon>
        <taxon>Nicrophorinae</taxon>
        <taxon>Nicrophorus</taxon>
    </lineage>
</organism>
<protein>
    <submittedName>
        <fullName evidence="3">Ceramide-1-phosphate transfer protein</fullName>
    </submittedName>
</protein>
<dbReference type="RefSeq" id="XP_017773861.1">
    <property type="nucleotide sequence ID" value="XM_017918372.1"/>
</dbReference>
<feature type="domain" description="Glycolipid transfer protein" evidence="1">
    <location>
        <begin position="68"/>
        <end position="212"/>
    </location>
</feature>
<dbReference type="Gene3D" id="1.10.3520.10">
    <property type="entry name" value="Glycolipid transfer protein"/>
    <property type="match status" value="1"/>
</dbReference>